<keyword evidence="3" id="KW-1185">Reference proteome</keyword>
<sequence length="120" mass="14967">MGDERKVYTSQAEYDRAKRLEVWKKDQKAQRRKSYIDQLSRFQVKPISFYEAMDYEEIEKLYKDLVVPHQQRKDKIKKNVESISRFISLPFILMWETILFIFPVLFWFFVAFWIWFYFIK</sequence>
<dbReference type="EMBL" id="MPDH01000026">
    <property type="protein sequence ID" value="PNP88200.1"/>
    <property type="molecule type" value="Genomic_DNA"/>
</dbReference>
<protein>
    <submittedName>
        <fullName evidence="2">Uncharacterized protein</fullName>
    </submittedName>
</protein>
<keyword evidence="1" id="KW-0812">Transmembrane</keyword>
<evidence type="ECO:0000256" key="1">
    <source>
        <dbReference type="SAM" id="Phobius"/>
    </source>
</evidence>
<feature type="transmembrane region" description="Helical" evidence="1">
    <location>
        <begin position="92"/>
        <end position="118"/>
    </location>
</feature>
<evidence type="ECO:0000313" key="3">
    <source>
        <dbReference type="Proteomes" id="UP000236500"/>
    </source>
</evidence>
<dbReference type="RefSeq" id="WP_103035049.1">
    <property type="nucleotide sequence ID" value="NZ_MPDH01000026.1"/>
</dbReference>
<reference evidence="2 3" key="1">
    <citation type="submission" date="2016-11" db="EMBL/GenBank/DDBJ databases">
        <title>Whole Genome Sequence of Listeria newyorkensis.</title>
        <authorList>
            <person name="Frink S."/>
            <person name="Morales C."/>
            <person name="Kiang D."/>
        </authorList>
    </citation>
    <scope>NUCLEOTIDE SEQUENCE [LARGE SCALE GENOMIC DNA]</scope>
    <source>
        <strain evidence="2 3">F1604011-044</strain>
    </source>
</reference>
<proteinExistence type="predicted"/>
<accession>A0ABX4XI87</accession>
<dbReference type="Proteomes" id="UP000236500">
    <property type="component" value="Unassembled WGS sequence"/>
</dbReference>
<name>A0ABX4XI87_9LIST</name>
<organism evidence="2 3">
    <name type="scientific">Listeria newyorkensis</name>
    <dbReference type="NCBI Taxonomy" id="1497681"/>
    <lineage>
        <taxon>Bacteria</taxon>
        <taxon>Bacillati</taxon>
        <taxon>Bacillota</taxon>
        <taxon>Bacilli</taxon>
        <taxon>Bacillales</taxon>
        <taxon>Listeriaceae</taxon>
        <taxon>Listeria</taxon>
    </lineage>
</organism>
<keyword evidence="1" id="KW-0472">Membrane</keyword>
<evidence type="ECO:0000313" key="2">
    <source>
        <dbReference type="EMBL" id="PNP88200.1"/>
    </source>
</evidence>
<comment type="caution">
    <text evidence="2">The sequence shown here is derived from an EMBL/GenBank/DDBJ whole genome shotgun (WGS) entry which is preliminary data.</text>
</comment>
<keyword evidence="1" id="KW-1133">Transmembrane helix</keyword>
<gene>
    <name evidence="2" type="ORF">BMT55_15670</name>
</gene>